<name>A0A3N1P261_9GAMM</name>
<evidence type="ECO:0000256" key="6">
    <source>
        <dbReference type="ARBA" id="ARBA00022927"/>
    </source>
</evidence>
<comment type="subcellular location">
    <subcellularLocation>
        <location evidence="1">Cell membrane</location>
        <topology evidence="1">Multi-pass membrane protein</topology>
    </subcellularLocation>
    <subcellularLocation>
        <location evidence="9">Membrane</location>
        <topology evidence="9">Multi-pass membrane protein</topology>
    </subcellularLocation>
</comment>
<feature type="transmembrane region" description="Helical" evidence="10">
    <location>
        <begin position="91"/>
        <end position="109"/>
    </location>
</feature>
<dbReference type="InterPro" id="IPR018456">
    <property type="entry name" value="PTR2_symporter_CS"/>
</dbReference>
<dbReference type="SUPFAM" id="SSF103473">
    <property type="entry name" value="MFS general substrate transporter"/>
    <property type="match status" value="1"/>
</dbReference>
<keyword evidence="5" id="KW-0571">Peptide transport</keyword>
<dbReference type="NCBIfam" id="TIGR00924">
    <property type="entry name" value="yjdL_sub1_fam"/>
    <property type="match status" value="2"/>
</dbReference>
<evidence type="ECO:0000259" key="11">
    <source>
        <dbReference type="PROSITE" id="PS50850"/>
    </source>
</evidence>
<evidence type="ECO:0000256" key="9">
    <source>
        <dbReference type="RuleBase" id="RU003755"/>
    </source>
</evidence>
<comment type="similarity">
    <text evidence="9">Belongs to the major facilitator superfamily. Proton-dependent oligopeptide transporter (POT/PTR) (TC 2.A.17) family.</text>
</comment>
<keyword evidence="3" id="KW-1003">Cell membrane</keyword>
<evidence type="ECO:0000256" key="1">
    <source>
        <dbReference type="ARBA" id="ARBA00004651"/>
    </source>
</evidence>
<feature type="transmembrane region" description="Helical" evidence="10">
    <location>
        <begin position="388"/>
        <end position="410"/>
    </location>
</feature>
<gene>
    <name evidence="12" type="ORF">EDC28_10931</name>
</gene>
<dbReference type="CDD" id="cd17346">
    <property type="entry name" value="MFS_DtpA_like"/>
    <property type="match status" value="1"/>
</dbReference>
<evidence type="ECO:0000256" key="8">
    <source>
        <dbReference type="ARBA" id="ARBA00023136"/>
    </source>
</evidence>
<reference evidence="12 13" key="1">
    <citation type="submission" date="2018-11" db="EMBL/GenBank/DDBJ databases">
        <title>Genomic Encyclopedia of Type Strains, Phase IV (KMG-IV): sequencing the most valuable type-strain genomes for metagenomic binning, comparative biology and taxonomic classification.</title>
        <authorList>
            <person name="Goeker M."/>
        </authorList>
    </citation>
    <scope>NUCLEOTIDE SEQUENCE [LARGE SCALE GENOMIC DNA]</scope>
    <source>
        <strain evidence="12 13">DSM 21945</strain>
    </source>
</reference>
<feature type="transmembrane region" description="Helical" evidence="10">
    <location>
        <begin position="436"/>
        <end position="457"/>
    </location>
</feature>
<dbReference type="PANTHER" id="PTHR23517">
    <property type="entry name" value="RESISTANCE PROTEIN MDTM, PUTATIVE-RELATED-RELATED"/>
    <property type="match status" value="1"/>
</dbReference>
<feature type="transmembrane region" description="Helical" evidence="10">
    <location>
        <begin position="352"/>
        <end position="376"/>
    </location>
</feature>
<feature type="transmembrane region" description="Helical" evidence="10">
    <location>
        <begin position="64"/>
        <end position="82"/>
    </location>
</feature>
<keyword evidence="13" id="KW-1185">Reference proteome</keyword>
<dbReference type="GO" id="GO:0006857">
    <property type="term" value="P:oligopeptide transport"/>
    <property type="evidence" value="ECO:0007669"/>
    <property type="project" value="InterPro"/>
</dbReference>
<dbReference type="GO" id="GO:0005886">
    <property type="term" value="C:plasma membrane"/>
    <property type="evidence" value="ECO:0007669"/>
    <property type="project" value="UniProtKB-SubCell"/>
</dbReference>
<dbReference type="GO" id="GO:0015031">
    <property type="term" value="P:protein transport"/>
    <property type="evidence" value="ECO:0007669"/>
    <property type="project" value="UniProtKB-KW"/>
</dbReference>
<comment type="caution">
    <text evidence="12">The sequence shown here is derived from an EMBL/GenBank/DDBJ whole genome shotgun (WGS) entry which is preliminary data.</text>
</comment>
<evidence type="ECO:0000256" key="7">
    <source>
        <dbReference type="ARBA" id="ARBA00022989"/>
    </source>
</evidence>
<dbReference type="PANTHER" id="PTHR23517:SF15">
    <property type="entry name" value="PROTON-DEPENDENT OLIGOPEPTIDE FAMILY TRANSPORT PROTEIN"/>
    <property type="match status" value="1"/>
</dbReference>
<dbReference type="STRING" id="584787.GCA_001247655_01474"/>
<dbReference type="GO" id="GO:1904680">
    <property type="term" value="F:peptide transmembrane transporter activity"/>
    <property type="evidence" value="ECO:0007669"/>
    <property type="project" value="InterPro"/>
</dbReference>
<dbReference type="RefSeq" id="WP_123422255.1">
    <property type="nucleotide sequence ID" value="NZ_JBLXEP010000011.1"/>
</dbReference>
<feature type="transmembrane region" description="Helical" evidence="10">
    <location>
        <begin position="29"/>
        <end position="49"/>
    </location>
</feature>
<feature type="transmembrane region" description="Helical" evidence="10">
    <location>
        <begin position="285"/>
        <end position="306"/>
    </location>
</feature>
<feature type="transmembrane region" description="Helical" evidence="10">
    <location>
        <begin position="152"/>
        <end position="171"/>
    </location>
</feature>
<dbReference type="Pfam" id="PF00854">
    <property type="entry name" value="PTR2"/>
    <property type="match status" value="2"/>
</dbReference>
<evidence type="ECO:0000256" key="2">
    <source>
        <dbReference type="ARBA" id="ARBA00022448"/>
    </source>
</evidence>
<feature type="transmembrane region" description="Helical" evidence="10">
    <location>
        <begin position="240"/>
        <end position="257"/>
    </location>
</feature>
<dbReference type="InterPro" id="IPR020846">
    <property type="entry name" value="MFS_dom"/>
</dbReference>
<feature type="domain" description="Major facilitator superfamily (MFS) profile" evidence="11">
    <location>
        <begin position="19"/>
        <end position="459"/>
    </location>
</feature>
<keyword evidence="2 9" id="KW-0813">Transport</keyword>
<dbReference type="PROSITE" id="PS01023">
    <property type="entry name" value="PTR2_2"/>
    <property type="match status" value="1"/>
</dbReference>
<evidence type="ECO:0000256" key="10">
    <source>
        <dbReference type="SAM" id="Phobius"/>
    </source>
</evidence>
<dbReference type="Proteomes" id="UP000268033">
    <property type="component" value="Unassembled WGS sequence"/>
</dbReference>
<sequence length="497" mass="54296">MSQQIPQGTFLGHPKGLFLLFTTEMWERFSYYGMRALLVLTMVAATDAANPGFGMTTAEALKLYAYYTSLVYLTPIFGGWLADTFIGQRRAVILGGALMSVAQFVLFAATPHSLSLFYVGLGILIIGNGFFKPNISTMVGDLYEQGDARRDSAFSIFYMGINLGAFIAPLICSTLGEDPAWGWRYGYLAAGIGMALSVVIQLFFAQRFLGDVGVVAGAKRSLDAAGGKKQPLTKVELDRLRVILTLFIFVVMFWLAFEQAGGLMNIFAQDKTDRMIGNSEVPAGWFQSLNAMFILIFAPVFSILWVKLNKIDKNPDAPIKIVVGLFMTAIGFGFLVAGIFQMQTTGDAKASMIWLVLAYMFHTLGELCISPVGLSLMTKLAPMRLASLVMGIWFLMPALAQLLGGLIGAFSEQAGEYESVRHFAANLGIRAEDAGILAIFGSIAIFLCLFAIILWFISGKLVLWMHGAEKFSADTTEAALNEELNVVGDHEALRKQH</sequence>
<feature type="transmembrane region" description="Helical" evidence="10">
    <location>
        <begin position="318"/>
        <end position="340"/>
    </location>
</feature>
<accession>A0A3N1P261</accession>
<evidence type="ECO:0000313" key="13">
    <source>
        <dbReference type="Proteomes" id="UP000268033"/>
    </source>
</evidence>
<evidence type="ECO:0000256" key="3">
    <source>
        <dbReference type="ARBA" id="ARBA00022475"/>
    </source>
</evidence>
<evidence type="ECO:0000256" key="4">
    <source>
        <dbReference type="ARBA" id="ARBA00022692"/>
    </source>
</evidence>
<proteinExistence type="inferred from homology"/>
<dbReference type="Gene3D" id="1.20.1250.20">
    <property type="entry name" value="MFS general substrate transporter like domains"/>
    <property type="match status" value="2"/>
</dbReference>
<dbReference type="PROSITE" id="PS01022">
    <property type="entry name" value="PTR2_1"/>
    <property type="match status" value="1"/>
</dbReference>
<keyword evidence="6" id="KW-0653">Protein transport</keyword>
<feature type="transmembrane region" description="Helical" evidence="10">
    <location>
        <begin position="183"/>
        <end position="204"/>
    </location>
</feature>
<evidence type="ECO:0000313" key="12">
    <source>
        <dbReference type="EMBL" id="ROQ22545.1"/>
    </source>
</evidence>
<keyword evidence="4 9" id="KW-0812">Transmembrane</keyword>
<dbReference type="InterPro" id="IPR005279">
    <property type="entry name" value="Dipep/tripep_permease"/>
</dbReference>
<keyword evidence="8 10" id="KW-0472">Membrane</keyword>
<dbReference type="EMBL" id="RJUL01000009">
    <property type="protein sequence ID" value="ROQ22545.1"/>
    <property type="molecule type" value="Genomic_DNA"/>
</dbReference>
<protein>
    <submittedName>
        <fullName evidence="12">POT family proton-dependent oligopeptide transporter</fullName>
    </submittedName>
</protein>
<feature type="transmembrane region" description="Helical" evidence="10">
    <location>
        <begin position="115"/>
        <end position="131"/>
    </location>
</feature>
<keyword evidence="7 10" id="KW-1133">Transmembrane helix</keyword>
<organism evidence="12 13">
    <name type="scientific">Gallaecimonas pentaromativorans</name>
    <dbReference type="NCBI Taxonomy" id="584787"/>
    <lineage>
        <taxon>Bacteria</taxon>
        <taxon>Pseudomonadati</taxon>
        <taxon>Pseudomonadota</taxon>
        <taxon>Gammaproteobacteria</taxon>
        <taxon>Enterobacterales</taxon>
        <taxon>Gallaecimonadaceae</taxon>
        <taxon>Gallaecimonas</taxon>
    </lineage>
</organism>
<dbReference type="InterPro" id="IPR000109">
    <property type="entry name" value="POT_fam"/>
</dbReference>
<dbReference type="PROSITE" id="PS50850">
    <property type="entry name" value="MFS"/>
    <property type="match status" value="1"/>
</dbReference>
<evidence type="ECO:0000256" key="5">
    <source>
        <dbReference type="ARBA" id="ARBA00022856"/>
    </source>
</evidence>
<dbReference type="InterPro" id="IPR036259">
    <property type="entry name" value="MFS_trans_sf"/>
</dbReference>
<dbReference type="InterPro" id="IPR050171">
    <property type="entry name" value="MFS_Transporters"/>
</dbReference>
<dbReference type="AlphaFoldDB" id="A0A3N1P261"/>